<dbReference type="PRINTS" id="PR00455">
    <property type="entry name" value="HTHTETR"/>
</dbReference>
<proteinExistence type="predicted"/>
<keyword evidence="3" id="KW-0804">Transcription</keyword>
<dbReference type="GO" id="GO:0000976">
    <property type="term" value="F:transcription cis-regulatory region binding"/>
    <property type="evidence" value="ECO:0007669"/>
    <property type="project" value="TreeGrafter"/>
</dbReference>
<dbReference type="EMBL" id="FNTC01000002">
    <property type="protein sequence ID" value="SEC20508.1"/>
    <property type="molecule type" value="Genomic_DNA"/>
</dbReference>
<evidence type="ECO:0000256" key="1">
    <source>
        <dbReference type="ARBA" id="ARBA00023015"/>
    </source>
</evidence>
<dbReference type="Proteomes" id="UP000198542">
    <property type="component" value="Unassembled WGS sequence"/>
</dbReference>
<dbReference type="InterPro" id="IPR050109">
    <property type="entry name" value="HTH-type_TetR-like_transc_reg"/>
</dbReference>
<evidence type="ECO:0000313" key="7">
    <source>
        <dbReference type="Proteomes" id="UP000198542"/>
    </source>
</evidence>
<dbReference type="InterPro" id="IPR009057">
    <property type="entry name" value="Homeodomain-like_sf"/>
</dbReference>
<gene>
    <name evidence="6" type="ORF">SAMN04490187_3543</name>
</gene>
<dbReference type="Gene3D" id="1.10.357.10">
    <property type="entry name" value="Tetracycline Repressor, domain 2"/>
    <property type="match status" value="1"/>
</dbReference>
<evidence type="ECO:0000259" key="5">
    <source>
        <dbReference type="PROSITE" id="PS50977"/>
    </source>
</evidence>
<dbReference type="RefSeq" id="WP_090454866.1">
    <property type="nucleotide sequence ID" value="NZ_JBEFKS010000008.1"/>
</dbReference>
<dbReference type="GO" id="GO:0003700">
    <property type="term" value="F:DNA-binding transcription factor activity"/>
    <property type="evidence" value="ECO:0007669"/>
    <property type="project" value="TreeGrafter"/>
</dbReference>
<keyword evidence="1" id="KW-0805">Transcription regulation</keyword>
<feature type="DNA-binding region" description="H-T-H motif" evidence="4">
    <location>
        <begin position="52"/>
        <end position="71"/>
    </location>
</feature>
<keyword evidence="2 4" id="KW-0238">DNA-binding</keyword>
<dbReference type="PROSITE" id="PS50977">
    <property type="entry name" value="HTH_TETR_2"/>
    <property type="match status" value="1"/>
</dbReference>
<organism evidence="6 7">
    <name type="scientific">Pseudomonas jessenii</name>
    <dbReference type="NCBI Taxonomy" id="77298"/>
    <lineage>
        <taxon>Bacteria</taxon>
        <taxon>Pseudomonadati</taxon>
        <taxon>Pseudomonadota</taxon>
        <taxon>Gammaproteobacteria</taxon>
        <taxon>Pseudomonadales</taxon>
        <taxon>Pseudomonadaceae</taxon>
        <taxon>Pseudomonas</taxon>
    </lineage>
</organism>
<reference evidence="7" key="1">
    <citation type="submission" date="2016-10" db="EMBL/GenBank/DDBJ databases">
        <authorList>
            <person name="Varghese N."/>
            <person name="Submissions S."/>
        </authorList>
    </citation>
    <scope>NUCLEOTIDE SEQUENCE [LARGE SCALE GENOMIC DNA]</scope>
    <source>
        <strain evidence="7">BS3660</strain>
    </source>
</reference>
<feature type="domain" description="HTH tetR-type" evidence="5">
    <location>
        <begin position="29"/>
        <end position="89"/>
    </location>
</feature>
<dbReference type="PANTHER" id="PTHR30055">
    <property type="entry name" value="HTH-TYPE TRANSCRIPTIONAL REGULATOR RUTR"/>
    <property type="match status" value="1"/>
</dbReference>
<dbReference type="SUPFAM" id="SSF46689">
    <property type="entry name" value="Homeodomain-like"/>
    <property type="match status" value="1"/>
</dbReference>
<evidence type="ECO:0000256" key="2">
    <source>
        <dbReference type="ARBA" id="ARBA00023125"/>
    </source>
</evidence>
<evidence type="ECO:0000256" key="3">
    <source>
        <dbReference type="ARBA" id="ARBA00023163"/>
    </source>
</evidence>
<evidence type="ECO:0000313" key="6">
    <source>
        <dbReference type="EMBL" id="SEC20508.1"/>
    </source>
</evidence>
<protein>
    <submittedName>
        <fullName evidence="6">DNA-binding transcriptional regulator, AcrR family</fullName>
    </submittedName>
</protein>
<evidence type="ECO:0000256" key="4">
    <source>
        <dbReference type="PROSITE-ProRule" id="PRU00335"/>
    </source>
</evidence>
<dbReference type="InterPro" id="IPR001647">
    <property type="entry name" value="HTH_TetR"/>
</dbReference>
<dbReference type="PANTHER" id="PTHR30055:SF234">
    <property type="entry name" value="HTH-TYPE TRANSCRIPTIONAL REGULATOR BETI"/>
    <property type="match status" value="1"/>
</dbReference>
<keyword evidence="7" id="KW-1185">Reference proteome</keyword>
<name>A0A231G0J4_PSEJE</name>
<accession>A0A231G0J4</accession>
<dbReference type="AlphaFoldDB" id="A0A231G0J4"/>
<dbReference type="Pfam" id="PF00440">
    <property type="entry name" value="TetR_N"/>
    <property type="match status" value="1"/>
</dbReference>
<sequence length="214" mass="24545">MPAPPPERVKVQMSRQLRWGDASRMENASDGRSLILRAALDAMIAEGAEGFSIDDVARGANISRRTLYRYFGSKKELIQAVVSAENAAFFEEMQRSLNEFEDDFEAYLIECVCFSVRYLDRHNGGFHHSYLTKNSTLEVFTYILENIAPMWRDLLEEPYRRYVERNNRSVASLENIIALISRIGLAYCLVPADEHAIREQLAMLQPTLVCRTLE</sequence>